<sequence>MDGEGIDLAVNNPYRYQGVRLHHSTTSYMKRTDNLPEIRSLLSQRLWETRRDLPQWINWSVADLHQDWTYPTPLSCVSSFPSSDQADPPELSCGTLARDTSTAAEGHRWFYSVQDTLRLPPIPTLLHPPSRKIYFTSPILFVILLTRSSRLIVKENP</sequence>
<keyword evidence="2" id="KW-1185">Reference proteome</keyword>
<evidence type="ECO:0000313" key="1">
    <source>
        <dbReference type="EMBL" id="KAK3759107.1"/>
    </source>
</evidence>
<protein>
    <submittedName>
        <fullName evidence="1">Uncharacterized protein</fullName>
    </submittedName>
</protein>
<dbReference type="EMBL" id="JAWDGP010005165">
    <property type="protein sequence ID" value="KAK3759107.1"/>
    <property type="molecule type" value="Genomic_DNA"/>
</dbReference>
<dbReference type="AlphaFoldDB" id="A0AAE1D6H5"/>
<organism evidence="1 2">
    <name type="scientific">Elysia crispata</name>
    <name type="common">lettuce slug</name>
    <dbReference type="NCBI Taxonomy" id="231223"/>
    <lineage>
        <taxon>Eukaryota</taxon>
        <taxon>Metazoa</taxon>
        <taxon>Spiralia</taxon>
        <taxon>Lophotrochozoa</taxon>
        <taxon>Mollusca</taxon>
        <taxon>Gastropoda</taxon>
        <taxon>Heterobranchia</taxon>
        <taxon>Euthyneura</taxon>
        <taxon>Panpulmonata</taxon>
        <taxon>Sacoglossa</taxon>
        <taxon>Placobranchoidea</taxon>
        <taxon>Plakobranchidae</taxon>
        <taxon>Elysia</taxon>
    </lineage>
</organism>
<reference evidence="1" key="1">
    <citation type="journal article" date="2023" name="G3 (Bethesda)">
        <title>A reference genome for the long-term kleptoplast-retaining sea slug Elysia crispata morphotype clarki.</title>
        <authorList>
            <person name="Eastman K.E."/>
            <person name="Pendleton A.L."/>
            <person name="Shaikh M.A."/>
            <person name="Suttiyut T."/>
            <person name="Ogas R."/>
            <person name="Tomko P."/>
            <person name="Gavelis G."/>
            <person name="Widhalm J.R."/>
            <person name="Wisecaver J.H."/>
        </authorList>
    </citation>
    <scope>NUCLEOTIDE SEQUENCE</scope>
    <source>
        <strain evidence="1">ECLA1</strain>
    </source>
</reference>
<evidence type="ECO:0000313" key="2">
    <source>
        <dbReference type="Proteomes" id="UP001283361"/>
    </source>
</evidence>
<proteinExistence type="predicted"/>
<dbReference type="Proteomes" id="UP001283361">
    <property type="component" value="Unassembled WGS sequence"/>
</dbReference>
<accession>A0AAE1D6H5</accession>
<name>A0AAE1D6H5_9GAST</name>
<comment type="caution">
    <text evidence="1">The sequence shown here is derived from an EMBL/GenBank/DDBJ whole genome shotgun (WGS) entry which is preliminary data.</text>
</comment>
<gene>
    <name evidence="1" type="ORF">RRG08_040661</name>
</gene>